<sequence length="121" mass="12642">MRIAVLGATGRTGRPLVGELLRRGHTVVALVRDPARLGDVAQRVDVVRGDSRSAADRERLVTGADAVVSALRPTAKEASLHTDTATALVGAMQRAPEYVASSASAVRASTCRVTRSRCPPG</sequence>
<dbReference type="SUPFAM" id="SSF51735">
    <property type="entry name" value="NAD(P)-binding Rossmann-fold domains"/>
    <property type="match status" value="1"/>
</dbReference>
<comment type="caution">
    <text evidence="2">The sequence shown here is derived from an EMBL/GenBank/DDBJ whole genome shotgun (WGS) entry which is preliminary data.</text>
</comment>
<dbReference type="EMBL" id="JAXQPW010000003">
    <property type="protein sequence ID" value="MDZ5662302.1"/>
    <property type="molecule type" value="Genomic_DNA"/>
</dbReference>
<keyword evidence="3" id="KW-1185">Reference proteome</keyword>
<dbReference type="InterPro" id="IPR051606">
    <property type="entry name" value="Polyketide_Oxido-like"/>
</dbReference>
<dbReference type="Proteomes" id="UP001291999">
    <property type="component" value="Unassembled WGS sequence"/>
</dbReference>
<evidence type="ECO:0000313" key="2">
    <source>
        <dbReference type="EMBL" id="MDZ5662302.1"/>
    </source>
</evidence>
<dbReference type="RefSeq" id="WP_172271820.1">
    <property type="nucleotide sequence ID" value="NZ_JAXQPW010000003.1"/>
</dbReference>
<dbReference type="InterPro" id="IPR036291">
    <property type="entry name" value="NAD(P)-bd_dom_sf"/>
</dbReference>
<name>A0ABU5KBT2_9ACTN</name>
<dbReference type="PANTHER" id="PTHR43355">
    <property type="entry name" value="FLAVIN REDUCTASE (NADPH)"/>
    <property type="match status" value="1"/>
</dbReference>
<evidence type="ECO:0000259" key="1">
    <source>
        <dbReference type="Pfam" id="PF13460"/>
    </source>
</evidence>
<dbReference type="Pfam" id="PF13460">
    <property type="entry name" value="NAD_binding_10"/>
    <property type="match status" value="1"/>
</dbReference>
<dbReference type="InterPro" id="IPR016040">
    <property type="entry name" value="NAD(P)-bd_dom"/>
</dbReference>
<organism evidence="2 3">
    <name type="scientific">Nocardioides renjunii</name>
    <dbReference type="NCBI Taxonomy" id="3095075"/>
    <lineage>
        <taxon>Bacteria</taxon>
        <taxon>Bacillati</taxon>
        <taxon>Actinomycetota</taxon>
        <taxon>Actinomycetes</taxon>
        <taxon>Propionibacteriales</taxon>
        <taxon>Nocardioidaceae</taxon>
        <taxon>Nocardioides</taxon>
    </lineage>
</organism>
<evidence type="ECO:0000313" key="3">
    <source>
        <dbReference type="Proteomes" id="UP001291999"/>
    </source>
</evidence>
<dbReference type="PANTHER" id="PTHR43355:SF2">
    <property type="entry name" value="FLAVIN REDUCTASE (NADPH)"/>
    <property type="match status" value="1"/>
</dbReference>
<dbReference type="Gene3D" id="3.40.50.720">
    <property type="entry name" value="NAD(P)-binding Rossmann-like Domain"/>
    <property type="match status" value="1"/>
</dbReference>
<reference evidence="2 3" key="1">
    <citation type="submission" date="2023-11" db="EMBL/GenBank/DDBJ databases">
        <title>Novel species in genus Nocardioides.</title>
        <authorList>
            <person name="Zhou H."/>
        </authorList>
    </citation>
    <scope>NUCLEOTIDE SEQUENCE [LARGE SCALE GENOMIC DNA]</scope>
    <source>
        <strain evidence="2 3">S-58</strain>
    </source>
</reference>
<protein>
    <submittedName>
        <fullName evidence="2">NAD(P)H-binding protein</fullName>
    </submittedName>
</protein>
<proteinExistence type="predicted"/>
<accession>A0ABU5KBT2</accession>
<gene>
    <name evidence="2" type="ORF">SFC79_11040</name>
</gene>
<feature type="domain" description="NAD(P)-binding" evidence="1">
    <location>
        <begin position="7"/>
        <end position="95"/>
    </location>
</feature>